<comment type="caution">
    <text evidence="2">The sequence shown here is derived from an EMBL/GenBank/DDBJ whole genome shotgun (WGS) entry which is preliminary data.</text>
</comment>
<feature type="region of interest" description="Disordered" evidence="1">
    <location>
        <begin position="17"/>
        <end position="36"/>
    </location>
</feature>
<gene>
    <name evidence="2" type="ORF">SLEP1_g48040</name>
</gene>
<sequence length="36" mass="3778">METQKKGTCNGVFLGCPGNGKGTYSEPPVEARNLPP</sequence>
<evidence type="ECO:0000313" key="2">
    <source>
        <dbReference type="EMBL" id="GKV40386.1"/>
    </source>
</evidence>
<dbReference type="AlphaFoldDB" id="A0AAV5LSD9"/>
<evidence type="ECO:0000313" key="3">
    <source>
        <dbReference type="Proteomes" id="UP001054252"/>
    </source>
</evidence>
<dbReference type="Proteomes" id="UP001054252">
    <property type="component" value="Unassembled WGS sequence"/>
</dbReference>
<proteinExistence type="predicted"/>
<dbReference type="EMBL" id="BPVZ01000141">
    <property type="protein sequence ID" value="GKV40386.1"/>
    <property type="molecule type" value="Genomic_DNA"/>
</dbReference>
<reference evidence="2 3" key="1">
    <citation type="journal article" date="2021" name="Commun. Biol.">
        <title>The genome of Shorea leprosula (Dipterocarpaceae) highlights the ecological relevance of drought in aseasonal tropical rainforests.</title>
        <authorList>
            <person name="Ng K.K.S."/>
            <person name="Kobayashi M.J."/>
            <person name="Fawcett J.A."/>
            <person name="Hatakeyama M."/>
            <person name="Paape T."/>
            <person name="Ng C.H."/>
            <person name="Ang C.C."/>
            <person name="Tnah L.H."/>
            <person name="Lee C.T."/>
            <person name="Nishiyama T."/>
            <person name="Sese J."/>
            <person name="O'Brien M.J."/>
            <person name="Copetti D."/>
            <person name="Mohd Noor M.I."/>
            <person name="Ong R.C."/>
            <person name="Putra M."/>
            <person name="Sireger I.Z."/>
            <person name="Indrioko S."/>
            <person name="Kosugi Y."/>
            <person name="Izuno A."/>
            <person name="Isagi Y."/>
            <person name="Lee S.L."/>
            <person name="Shimizu K.K."/>
        </authorList>
    </citation>
    <scope>NUCLEOTIDE SEQUENCE [LARGE SCALE GENOMIC DNA]</scope>
    <source>
        <strain evidence="2">214</strain>
    </source>
</reference>
<accession>A0AAV5LSD9</accession>
<organism evidence="2 3">
    <name type="scientific">Rubroshorea leprosula</name>
    <dbReference type="NCBI Taxonomy" id="152421"/>
    <lineage>
        <taxon>Eukaryota</taxon>
        <taxon>Viridiplantae</taxon>
        <taxon>Streptophyta</taxon>
        <taxon>Embryophyta</taxon>
        <taxon>Tracheophyta</taxon>
        <taxon>Spermatophyta</taxon>
        <taxon>Magnoliopsida</taxon>
        <taxon>eudicotyledons</taxon>
        <taxon>Gunneridae</taxon>
        <taxon>Pentapetalae</taxon>
        <taxon>rosids</taxon>
        <taxon>malvids</taxon>
        <taxon>Malvales</taxon>
        <taxon>Dipterocarpaceae</taxon>
        <taxon>Rubroshorea</taxon>
    </lineage>
</organism>
<keyword evidence="3" id="KW-1185">Reference proteome</keyword>
<protein>
    <submittedName>
        <fullName evidence="2">Uncharacterized protein</fullName>
    </submittedName>
</protein>
<evidence type="ECO:0000256" key="1">
    <source>
        <dbReference type="SAM" id="MobiDB-lite"/>
    </source>
</evidence>
<name>A0AAV5LSD9_9ROSI</name>